<dbReference type="OrthoDB" id="9778896at2"/>
<proteinExistence type="inferred from homology"/>
<dbReference type="RefSeq" id="WP_123608560.1">
    <property type="nucleotide sequence ID" value="NZ_RJVG01000003.1"/>
</dbReference>
<dbReference type="SUPFAM" id="SSF89028">
    <property type="entry name" value="Cobalamin adenosyltransferase-like"/>
    <property type="match status" value="1"/>
</dbReference>
<comment type="catalytic activity">
    <reaction evidence="13">
        <text>2 cob(II)alamin + reduced [electron-transfer flavoprotein] + 2 ATP = 2 adenosylcob(III)alamin + 2 triphosphate + oxidized [electron-transfer flavoprotein] + 3 H(+)</text>
        <dbReference type="Rhea" id="RHEA:28671"/>
        <dbReference type="Rhea" id="RHEA-COMP:10685"/>
        <dbReference type="Rhea" id="RHEA-COMP:10686"/>
        <dbReference type="ChEBI" id="CHEBI:15378"/>
        <dbReference type="ChEBI" id="CHEBI:16304"/>
        <dbReference type="ChEBI" id="CHEBI:18036"/>
        <dbReference type="ChEBI" id="CHEBI:18408"/>
        <dbReference type="ChEBI" id="CHEBI:30616"/>
        <dbReference type="ChEBI" id="CHEBI:57692"/>
        <dbReference type="ChEBI" id="CHEBI:58307"/>
        <dbReference type="EC" id="2.5.1.17"/>
    </reaction>
</comment>
<evidence type="ECO:0000256" key="2">
    <source>
        <dbReference type="ARBA" id="ARBA00007487"/>
    </source>
</evidence>
<evidence type="ECO:0000256" key="8">
    <source>
        <dbReference type="ARBA" id="ARBA00022840"/>
    </source>
</evidence>
<dbReference type="InterPro" id="IPR038084">
    <property type="entry name" value="PduO/GlcC-like_sf"/>
</dbReference>
<evidence type="ECO:0000313" key="17">
    <source>
        <dbReference type="Proteomes" id="UP000273083"/>
    </source>
</evidence>
<feature type="domain" description="Cobalamin adenosyltransferase-like" evidence="15">
    <location>
        <begin position="3"/>
        <end position="162"/>
    </location>
</feature>
<comment type="similarity">
    <text evidence="2">Belongs to the Cob(I)alamin adenosyltransferase family.</text>
</comment>
<dbReference type="Gene3D" id="3.30.450.150">
    <property type="entry name" value="Haem-degrading domain"/>
    <property type="match status" value="1"/>
</dbReference>
<evidence type="ECO:0000256" key="13">
    <source>
        <dbReference type="ARBA" id="ARBA00048692"/>
    </source>
</evidence>
<sequence>MSIYTKTGDNGSTKLMKLQNVSKSDERIQLLGNIDELTSNLGLIKASSDNADIKNEIERIQKNLMTIMACIADQFNQQHKMNEAEVIHLEEEINRMESSFSRKNEFILPGQTKESAQIDIARTVARRAERWLAVVDRKFNADSGAKKYMNRLADYLYMLARYTDFMLSKKSDKETTFSTSIQRDRTDDEIISAVLQKLGLGNKNMTLSSAKKLIEKVEERAKEVGLNAVIAVCGPDGNPIAVHVMDGAYLASFDIAMKKAYTSVAVKMSTKRLGELAKPGETFYGIDKADNGRMIIFGGGVPLMAGDMMIGGLGVSGGTSEEDSHLADYGLEVLDKVL</sequence>
<dbReference type="InterPro" id="IPR029499">
    <property type="entry name" value="PduO-typ"/>
</dbReference>
<dbReference type="GO" id="GO:0005524">
    <property type="term" value="F:ATP binding"/>
    <property type="evidence" value="ECO:0007669"/>
    <property type="project" value="UniProtKB-KW"/>
</dbReference>
<evidence type="ECO:0000256" key="6">
    <source>
        <dbReference type="ARBA" id="ARBA00022679"/>
    </source>
</evidence>
<comment type="catalytic activity">
    <reaction evidence="12">
        <text>2 cob(II)yrinate a,c diamide + reduced [electron-transfer flavoprotein] + 2 ATP = 2 adenosylcob(III)yrinate a,c-diamide + 2 triphosphate + oxidized [electron-transfer flavoprotein] + 3 H(+)</text>
        <dbReference type="Rhea" id="RHEA:11528"/>
        <dbReference type="Rhea" id="RHEA-COMP:10685"/>
        <dbReference type="Rhea" id="RHEA-COMP:10686"/>
        <dbReference type="ChEBI" id="CHEBI:15378"/>
        <dbReference type="ChEBI" id="CHEBI:18036"/>
        <dbReference type="ChEBI" id="CHEBI:30616"/>
        <dbReference type="ChEBI" id="CHEBI:57692"/>
        <dbReference type="ChEBI" id="CHEBI:58307"/>
        <dbReference type="ChEBI" id="CHEBI:58503"/>
        <dbReference type="ChEBI" id="CHEBI:58537"/>
        <dbReference type="EC" id="2.5.1.17"/>
    </reaction>
</comment>
<keyword evidence="7" id="KW-0547">Nucleotide-binding</keyword>
<dbReference type="Pfam" id="PF01923">
    <property type="entry name" value="Cob_adeno_trans"/>
    <property type="match status" value="1"/>
</dbReference>
<evidence type="ECO:0000256" key="11">
    <source>
        <dbReference type="ARBA" id="ARBA00033354"/>
    </source>
</evidence>
<comment type="pathway">
    <text evidence="1">Cofactor biosynthesis; adenosylcobalamin biosynthesis; adenosylcobalamin from cob(II)yrinate a,c-diamide: step 2/7.</text>
</comment>
<dbReference type="InterPro" id="IPR036451">
    <property type="entry name" value="CblAdoTrfase-like_sf"/>
</dbReference>
<feature type="coiled-coil region" evidence="14">
    <location>
        <begin position="43"/>
        <end position="92"/>
    </location>
</feature>
<keyword evidence="17" id="KW-1185">Reference proteome</keyword>
<comment type="caution">
    <text evidence="16">The sequence shown here is derived from an EMBL/GenBank/DDBJ whole genome shotgun (WGS) entry which is preliminary data.</text>
</comment>
<dbReference type="Proteomes" id="UP000273083">
    <property type="component" value="Unassembled WGS sequence"/>
</dbReference>
<reference evidence="16 17" key="1">
    <citation type="submission" date="2018-11" db="EMBL/GenBank/DDBJ databases">
        <title>Genomic Encyclopedia of Type Strains, Phase IV (KMG-IV): sequencing the most valuable type-strain genomes for metagenomic binning, comparative biology and taxonomic classification.</title>
        <authorList>
            <person name="Goeker M."/>
        </authorList>
    </citation>
    <scope>NUCLEOTIDE SEQUENCE [LARGE SCALE GENOMIC DNA]</scope>
    <source>
        <strain evidence="16 17">DSM 26537</strain>
    </source>
</reference>
<evidence type="ECO:0000256" key="3">
    <source>
        <dbReference type="ARBA" id="ARBA00012454"/>
    </source>
</evidence>
<dbReference type="EC" id="2.5.1.17" evidence="3"/>
<dbReference type="PANTHER" id="PTHR12213:SF0">
    <property type="entry name" value="CORRINOID ADENOSYLTRANSFERASE MMAB"/>
    <property type="match status" value="1"/>
</dbReference>
<accession>A0A3N1XVZ2</accession>
<dbReference type="InterPro" id="IPR005624">
    <property type="entry name" value="PduO/GlcC-like"/>
</dbReference>
<keyword evidence="14" id="KW-0175">Coiled coil</keyword>
<dbReference type="GO" id="GO:0008817">
    <property type="term" value="F:corrinoid adenosyltransferase activity"/>
    <property type="evidence" value="ECO:0007669"/>
    <property type="project" value="UniProtKB-EC"/>
</dbReference>
<evidence type="ECO:0000256" key="12">
    <source>
        <dbReference type="ARBA" id="ARBA00048555"/>
    </source>
</evidence>
<evidence type="ECO:0000256" key="1">
    <source>
        <dbReference type="ARBA" id="ARBA00005121"/>
    </source>
</evidence>
<evidence type="ECO:0000256" key="5">
    <source>
        <dbReference type="ARBA" id="ARBA00022573"/>
    </source>
</evidence>
<evidence type="ECO:0000256" key="10">
    <source>
        <dbReference type="ARBA" id="ARBA00033334"/>
    </source>
</evidence>
<dbReference type="NCBIfam" id="TIGR00636">
    <property type="entry name" value="PduO_Nterm"/>
    <property type="match status" value="1"/>
</dbReference>
<name>A0A3N1XVZ2_9FIRM</name>
<evidence type="ECO:0000256" key="7">
    <source>
        <dbReference type="ARBA" id="ARBA00022741"/>
    </source>
</evidence>
<gene>
    <name evidence="16" type="ORF">EDD66_10332</name>
</gene>
<dbReference type="SUPFAM" id="SSF143744">
    <property type="entry name" value="GlcG-like"/>
    <property type="match status" value="1"/>
</dbReference>
<evidence type="ECO:0000256" key="9">
    <source>
        <dbReference type="ARBA" id="ARBA00031529"/>
    </source>
</evidence>
<dbReference type="PANTHER" id="PTHR12213">
    <property type="entry name" value="CORRINOID ADENOSYLTRANSFERASE"/>
    <property type="match status" value="1"/>
</dbReference>
<organism evidence="16 17">
    <name type="scientific">Mobilisporobacter senegalensis</name>
    <dbReference type="NCBI Taxonomy" id="1329262"/>
    <lineage>
        <taxon>Bacteria</taxon>
        <taxon>Bacillati</taxon>
        <taxon>Bacillota</taxon>
        <taxon>Clostridia</taxon>
        <taxon>Lachnospirales</taxon>
        <taxon>Lachnospiraceae</taxon>
        <taxon>Mobilisporobacter</taxon>
    </lineage>
</organism>
<evidence type="ECO:0000259" key="15">
    <source>
        <dbReference type="Pfam" id="PF01923"/>
    </source>
</evidence>
<dbReference type="Gene3D" id="1.20.1200.10">
    <property type="entry name" value="Cobalamin adenosyltransferase-like"/>
    <property type="match status" value="1"/>
</dbReference>
<keyword evidence="6 16" id="KW-0808">Transferase</keyword>
<evidence type="ECO:0000313" key="16">
    <source>
        <dbReference type="EMBL" id="ROR29097.1"/>
    </source>
</evidence>
<dbReference type="InterPro" id="IPR016030">
    <property type="entry name" value="CblAdoTrfase-like"/>
</dbReference>
<keyword evidence="5" id="KW-0169">Cobalamin biosynthesis</keyword>
<dbReference type="GO" id="GO:0009236">
    <property type="term" value="P:cobalamin biosynthetic process"/>
    <property type="evidence" value="ECO:0007669"/>
    <property type="project" value="UniProtKB-KW"/>
</dbReference>
<protein>
    <recommendedName>
        <fullName evidence="4">Corrinoid adenosyltransferase</fullName>
        <ecNumber evidence="3">2.5.1.17</ecNumber>
    </recommendedName>
    <alternativeName>
        <fullName evidence="9">Cob(II)alamin adenosyltransferase</fullName>
    </alternativeName>
    <alternativeName>
        <fullName evidence="11">Cob(II)yrinic acid a,c-diamide adenosyltransferase</fullName>
    </alternativeName>
    <alternativeName>
        <fullName evidence="10">Cobinamide/cobalamin adenosyltransferase</fullName>
    </alternativeName>
</protein>
<dbReference type="AlphaFoldDB" id="A0A3N1XVZ2"/>
<evidence type="ECO:0000256" key="4">
    <source>
        <dbReference type="ARBA" id="ARBA00020963"/>
    </source>
</evidence>
<keyword evidence="8" id="KW-0067">ATP-binding</keyword>
<dbReference type="Pfam" id="PF03928">
    <property type="entry name" value="HbpS-like"/>
    <property type="match status" value="1"/>
</dbReference>
<evidence type="ECO:0000256" key="14">
    <source>
        <dbReference type="SAM" id="Coils"/>
    </source>
</evidence>
<dbReference type="EMBL" id="RJVG01000003">
    <property type="protein sequence ID" value="ROR29097.1"/>
    <property type="molecule type" value="Genomic_DNA"/>
</dbReference>